<feature type="compositionally biased region" description="Polar residues" evidence="1">
    <location>
        <begin position="181"/>
        <end position="196"/>
    </location>
</feature>
<evidence type="ECO:0000313" key="2">
    <source>
        <dbReference type="EMBL" id="ETI56967.1"/>
    </source>
</evidence>
<proteinExistence type="predicted"/>
<evidence type="ECO:0000256" key="1">
    <source>
        <dbReference type="SAM" id="MobiDB-lite"/>
    </source>
</evidence>
<name>V9G2G9_PHYNI</name>
<accession>V9G2G9</accession>
<dbReference type="eggNOG" id="ENOG502RF3S">
    <property type="taxonomic scope" value="Eukaryota"/>
</dbReference>
<reference evidence="2 3" key="1">
    <citation type="submission" date="2013-11" db="EMBL/GenBank/DDBJ databases">
        <title>The Genome Sequence of Phytophthora parasitica P1569.</title>
        <authorList>
            <consortium name="The Broad Institute Genomics Platform"/>
            <person name="Russ C."/>
            <person name="Tyler B."/>
            <person name="Panabieres F."/>
            <person name="Shan W."/>
            <person name="Tripathy S."/>
            <person name="Grunwald N."/>
            <person name="Machado M."/>
            <person name="Johnson C.S."/>
            <person name="Arredondo F."/>
            <person name="Hong C."/>
            <person name="Coffey M."/>
            <person name="Young S.K."/>
            <person name="Zeng Q."/>
            <person name="Gargeya S."/>
            <person name="Fitzgerald M."/>
            <person name="Abouelleil A."/>
            <person name="Alvarado L."/>
            <person name="Chapman S.B."/>
            <person name="Gainer-Dewar J."/>
            <person name="Goldberg J."/>
            <person name="Griggs A."/>
            <person name="Gujja S."/>
            <person name="Hansen M."/>
            <person name="Howarth C."/>
            <person name="Imamovic A."/>
            <person name="Ireland A."/>
            <person name="Larimer J."/>
            <person name="McCowan C."/>
            <person name="Murphy C."/>
            <person name="Pearson M."/>
            <person name="Poon T.W."/>
            <person name="Priest M."/>
            <person name="Roberts A."/>
            <person name="Saif S."/>
            <person name="Shea T."/>
            <person name="Sykes S."/>
            <person name="Wortman J."/>
            <person name="Nusbaum C."/>
            <person name="Birren B."/>
        </authorList>
    </citation>
    <scope>NUCLEOTIDE SEQUENCE [LARGE SCALE GENOMIC DNA]</scope>
    <source>
        <strain evidence="2 3">P1569</strain>
    </source>
</reference>
<organism evidence="2 3">
    <name type="scientific">Phytophthora nicotianae P1569</name>
    <dbReference type="NCBI Taxonomy" id="1317065"/>
    <lineage>
        <taxon>Eukaryota</taxon>
        <taxon>Sar</taxon>
        <taxon>Stramenopiles</taxon>
        <taxon>Oomycota</taxon>
        <taxon>Peronosporomycetes</taxon>
        <taxon>Peronosporales</taxon>
        <taxon>Peronosporaceae</taxon>
        <taxon>Phytophthora</taxon>
    </lineage>
</organism>
<protein>
    <recommendedName>
        <fullName evidence="4">Myb/SANT-like domain-containing protein</fullName>
    </recommendedName>
</protein>
<feature type="region of interest" description="Disordered" evidence="1">
    <location>
        <begin position="109"/>
        <end position="206"/>
    </location>
</feature>
<gene>
    <name evidence="2" type="ORF">F443_00675</name>
</gene>
<comment type="caution">
    <text evidence="2">The sequence shown here is derived from an EMBL/GenBank/DDBJ whole genome shotgun (WGS) entry which is preliminary data.</text>
</comment>
<keyword evidence="3" id="KW-1185">Reference proteome</keyword>
<evidence type="ECO:0008006" key="4">
    <source>
        <dbReference type="Google" id="ProtNLM"/>
    </source>
</evidence>
<evidence type="ECO:0000313" key="3">
    <source>
        <dbReference type="Proteomes" id="UP000018721"/>
    </source>
</evidence>
<dbReference type="Proteomes" id="UP000018721">
    <property type="component" value="Unassembled WGS sequence"/>
</dbReference>
<dbReference type="AlphaFoldDB" id="V9G2G9"/>
<dbReference type="HOGENOM" id="CLU_1153657_0_0_1"/>
<sequence length="292" mass="31247">MASSKPRGRPPADGNFIMWTEPLVESLLKLRFEKYAEPMAAARGTKSLRVAWAELAKELTLQNNGDVVSVEQCRNKLKALRNKWLAYHSGMVSEPVCLALMDACWGSEKDDGVPAKSQSHSRPSPEHRKQAKKPRVGPSSPSDAEGGSLVPIAPAPAPASLVNAASDVSTSAPPSVEAKGPTSTAALRSRPQTGAPTSKAAPVLDGGKQAIPQDITSASTQTARLNKPPLECTGMAKVEKLINDGFAKVLEGQAKQLKLVEEQNQLLAQIFETLQRSKHQDNTSDLEQLVMS</sequence>
<dbReference type="OrthoDB" id="128391at2759"/>
<dbReference type="EMBL" id="ANIZ01000117">
    <property type="protein sequence ID" value="ETI56967.1"/>
    <property type="molecule type" value="Genomic_DNA"/>
</dbReference>